<evidence type="ECO:0000313" key="8">
    <source>
        <dbReference type="EMBL" id="AKI78974.1"/>
    </source>
</evidence>
<keyword evidence="2" id="KW-0815">Transposition</keyword>
<organismHost>
    <name type="scientific">Acanthamoeba polyphaga</name>
    <name type="common">Amoeba</name>
    <dbReference type="NCBI Taxonomy" id="5757"/>
</organismHost>
<evidence type="ECO:0000256" key="4">
    <source>
        <dbReference type="ARBA" id="ARBA00023172"/>
    </source>
</evidence>
<proteinExistence type="inferred from homology"/>
<feature type="domain" description="Cas12f1-like TNB" evidence="7">
    <location>
        <begin position="453"/>
        <end position="517"/>
    </location>
</feature>
<evidence type="ECO:0000259" key="7">
    <source>
        <dbReference type="Pfam" id="PF07282"/>
    </source>
</evidence>
<dbReference type="Pfam" id="PF07282">
    <property type="entry name" value="Cas12f1-like_TNB"/>
    <property type="match status" value="1"/>
</dbReference>
<dbReference type="EMBL" id="KM982401">
    <property type="protein sequence ID" value="AKI78974.1"/>
    <property type="molecule type" value="Genomic_DNA"/>
</dbReference>
<accession>A0A0G2Y396</accession>
<dbReference type="InterPro" id="IPR001959">
    <property type="entry name" value="Transposase"/>
</dbReference>
<sequence length="529" mass="61484">MIHNHKIIMKEAVKTVKSKVPAKKRILTGSKTKKKIFVKKKPPVKKPPDKKPVKKTVKTDKPKSIYVPNKDLKMSKWIPTPKKEFTEIETNSWYEHRKFENPNKSPVQTYNKIVPVVPPESIKQQNLANKRKKSNKPIVFISSEKIRIYPTKYQQKILQTWFRLFASMYNCTIDYINSKKVVLESGRINVAATRKICNKINVRKALKTTRDNLIKSTNPSIMTHIMDEAIALACSNYKTCLTNYIEGHIKKFDIKPWSMSKRRKIIVIEPGYFKGNSFCPTVFPQMKSSKPLTMIDKTVTLQYDSDTKKYILFVPRVTPKYSVNKEKNSCGIDPGLRDFLTVYSENETQSICPIETVVNTTKNEYKKIDKINEIIKTKPNLNSKRKKKLNRGLRKYHRRVTNKAKDMHYKVSHELVHTFDKIYMGKLNVKSILSKANTVLKSALKRKLATLSFYRFTQRLTHMGYKYGTEVVNVNEYLTTKTCSNCGKIKDLGANKIYECEFCEMHADRDENAAKNILKVGLKPWYKQK</sequence>
<evidence type="ECO:0000256" key="5">
    <source>
        <dbReference type="SAM" id="MobiDB-lite"/>
    </source>
</evidence>
<dbReference type="NCBIfam" id="NF040570">
    <property type="entry name" value="guided_TnpB"/>
    <property type="match status" value="1"/>
</dbReference>
<dbReference type="InterPro" id="IPR051491">
    <property type="entry name" value="Recombinase/Transposase-rel"/>
</dbReference>
<evidence type="ECO:0000256" key="3">
    <source>
        <dbReference type="ARBA" id="ARBA00023125"/>
    </source>
</evidence>
<dbReference type="GO" id="GO:0003677">
    <property type="term" value="F:DNA binding"/>
    <property type="evidence" value="ECO:0007669"/>
    <property type="project" value="UniProtKB-KW"/>
</dbReference>
<feature type="region of interest" description="Disordered" evidence="5">
    <location>
        <begin position="40"/>
        <end position="59"/>
    </location>
</feature>
<comment type="similarity">
    <text evidence="1">In the C-terminal section; belongs to the transposase 35 family.</text>
</comment>
<dbReference type="GO" id="GO:0032196">
    <property type="term" value="P:transposition"/>
    <property type="evidence" value="ECO:0007669"/>
    <property type="project" value="UniProtKB-KW"/>
</dbReference>
<dbReference type="PANTHER" id="PTHR36172">
    <property type="match status" value="1"/>
</dbReference>
<dbReference type="PANTHER" id="PTHR36172:SF1">
    <property type="entry name" value="RESOLVASE-RELATED"/>
    <property type="match status" value="1"/>
</dbReference>
<feature type="compositionally biased region" description="Basic and acidic residues" evidence="5">
    <location>
        <begin position="46"/>
        <end position="59"/>
    </location>
</feature>
<evidence type="ECO:0000256" key="1">
    <source>
        <dbReference type="ARBA" id="ARBA00008761"/>
    </source>
</evidence>
<evidence type="ECO:0000313" key="9">
    <source>
        <dbReference type="Proteomes" id="UP000241474"/>
    </source>
</evidence>
<dbReference type="Pfam" id="PF01385">
    <property type="entry name" value="OrfB_IS605"/>
    <property type="match status" value="1"/>
</dbReference>
<keyword evidence="3" id="KW-0238">DNA-binding</keyword>
<name>A0A0G2Y396_MIMIV</name>
<feature type="domain" description="Probable transposase IS891/IS1136/IS1341" evidence="6">
    <location>
        <begin position="321"/>
        <end position="431"/>
    </location>
</feature>
<evidence type="ECO:0000259" key="6">
    <source>
        <dbReference type="Pfam" id="PF01385"/>
    </source>
</evidence>
<organism evidence="8 9">
    <name type="scientific">Acanthamoeba polyphaga mimivirus</name>
    <name type="common">APMV</name>
    <dbReference type="NCBI Taxonomy" id="212035"/>
    <lineage>
        <taxon>Viruses</taxon>
        <taxon>Varidnaviria</taxon>
        <taxon>Bamfordvirae</taxon>
        <taxon>Nucleocytoviricota</taxon>
        <taxon>Megaviricetes</taxon>
        <taxon>Imitervirales</taxon>
        <taxon>Mimiviridae</taxon>
        <taxon>Megamimivirinae</taxon>
        <taxon>Mimivirus</taxon>
        <taxon>Mimivirus bradfordmassiliense</taxon>
    </lineage>
</organism>
<dbReference type="InterPro" id="IPR010095">
    <property type="entry name" value="Cas12f1-like_TNB"/>
</dbReference>
<reference evidence="8 9" key="1">
    <citation type="submission" date="2014-10" db="EMBL/GenBank/DDBJ databases">
        <title>Pan-genome analysis of Brazilian lineage A amoebal mimiviruses.</title>
        <authorList>
            <person name="Assis F.L."/>
            <person name="Abrahao J.S."/>
            <person name="Kroon E.G."/>
            <person name="Dornas F.P."/>
            <person name="Andrade K.R."/>
            <person name="Borato P.V.M."/>
            <person name="Pilotto M.R."/>
            <person name="Benamar S."/>
            <person name="LaScola B."/>
            <person name="Colson P."/>
        </authorList>
    </citation>
    <scope>NUCLEOTIDE SEQUENCE [LARGE SCALE GENOMIC DNA]</scope>
    <source>
        <strain evidence="8 9">Oyster</strain>
    </source>
</reference>
<protein>
    <submittedName>
        <fullName evidence="8">Putative transposase</fullName>
    </submittedName>
</protein>
<dbReference type="GO" id="GO:0006310">
    <property type="term" value="P:DNA recombination"/>
    <property type="evidence" value="ECO:0007669"/>
    <property type="project" value="UniProtKB-KW"/>
</dbReference>
<evidence type="ECO:0000256" key="2">
    <source>
        <dbReference type="ARBA" id="ARBA00022578"/>
    </source>
</evidence>
<dbReference type="NCBIfam" id="TIGR01766">
    <property type="entry name" value="IS200/IS605 family accessory protein TnpB-like domain"/>
    <property type="match status" value="1"/>
</dbReference>
<keyword evidence="4" id="KW-0233">DNA recombination</keyword>
<dbReference type="Proteomes" id="UP000241474">
    <property type="component" value="Segment"/>
</dbReference>